<proteinExistence type="predicted"/>
<dbReference type="Proteomes" id="UP001595882">
    <property type="component" value="Unassembled WGS sequence"/>
</dbReference>
<gene>
    <name evidence="1" type="ORF">ACFOY7_00225</name>
</gene>
<accession>A0ABV8WQN6</accession>
<protein>
    <recommendedName>
        <fullName evidence="3">Prenyltransferase</fullName>
    </recommendedName>
</protein>
<dbReference type="SUPFAM" id="SSF48239">
    <property type="entry name" value="Terpenoid cyclases/Protein prenyltransferases"/>
    <property type="match status" value="1"/>
</dbReference>
<keyword evidence="2" id="KW-1185">Reference proteome</keyword>
<evidence type="ECO:0008006" key="3">
    <source>
        <dbReference type="Google" id="ProtNLM"/>
    </source>
</evidence>
<dbReference type="EMBL" id="JBHSDT010000001">
    <property type="protein sequence ID" value="MFC4401522.1"/>
    <property type="molecule type" value="Genomic_DNA"/>
</dbReference>
<evidence type="ECO:0000313" key="2">
    <source>
        <dbReference type="Proteomes" id="UP001595882"/>
    </source>
</evidence>
<name>A0ABV8WQN6_9BACI</name>
<comment type="caution">
    <text evidence="1">The sequence shown here is derived from an EMBL/GenBank/DDBJ whole genome shotgun (WGS) entry which is preliminary data.</text>
</comment>
<organism evidence="1 2">
    <name type="scientific">Gracilibacillus xinjiangensis</name>
    <dbReference type="NCBI Taxonomy" id="1193282"/>
    <lineage>
        <taxon>Bacteria</taxon>
        <taxon>Bacillati</taxon>
        <taxon>Bacillota</taxon>
        <taxon>Bacilli</taxon>
        <taxon>Bacillales</taxon>
        <taxon>Bacillaceae</taxon>
        <taxon>Gracilibacillus</taxon>
    </lineage>
</organism>
<dbReference type="RefSeq" id="WP_390248191.1">
    <property type="nucleotide sequence ID" value="NZ_JBHSDT010000001.1"/>
</dbReference>
<dbReference type="InterPro" id="IPR008930">
    <property type="entry name" value="Terpenoid_cyclase/PrenylTrfase"/>
</dbReference>
<sequence length="312" mass="36486">MMISKKTFTKTSNWLKRNARPLEVARWEYVFEGKDRTNVLEVLRAYQNDDGGFGHGIEPDFWLPDSSPMASWFAGQILLEVEAANDDPMVIALMDYLVKSYNKEAGLWLSVLPENNSYPHAPWWHWQENAQENWKFNPSAELAAFLLNWSSKQSDPWQIGNDVLNNALKRLMEANKMDSHEIFNYQRLYRMLIRKEAVLTGRSTCTLDQIFNKLAALIESSVEKDIKSWATGYKPLPLDFVVNSEDPFCKMFGDLVEANLKFYIEQLTEDGVWRIPWEWGQYPEVFPIAKRYWEGILAIDRYTKLQLFDCLE</sequence>
<evidence type="ECO:0000313" key="1">
    <source>
        <dbReference type="EMBL" id="MFC4401522.1"/>
    </source>
</evidence>
<reference evidence="2" key="1">
    <citation type="journal article" date="2019" name="Int. J. Syst. Evol. Microbiol.">
        <title>The Global Catalogue of Microorganisms (GCM) 10K type strain sequencing project: providing services to taxonomists for standard genome sequencing and annotation.</title>
        <authorList>
            <consortium name="The Broad Institute Genomics Platform"/>
            <consortium name="The Broad Institute Genome Sequencing Center for Infectious Disease"/>
            <person name="Wu L."/>
            <person name="Ma J."/>
        </authorList>
    </citation>
    <scope>NUCLEOTIDE SEQUENCE [LARGE SCALE GENOMIC DNA]</scope>
    <source>
        <strain evidence="2">CCUG 37865</strain>
    </source>
</reference>